<dbReference type="InterPro" id="IPR016064">
    <property type="entry name" value="NAD/diacylglycerol_kinase_sf"/>
</dbReference>
<evidence type="ECO:0000256" key="3">
    <source>
        <dbReference type="ARBA" id="ARBA00022679"/>
    </source>
</evidence>
<dbReference type="AlphaFoldDB" id="A0A4C1VVN3"/>
<dbReference type="OrthoDB" id="242257at2759"/>
<dbReference type="SMART" id="SM00046">
    <property type="entry name" value="DAGKc"/>
    <property type="match status" value="1"/>
</dbReference>
<dbReference type="Gene3D" id="3.40.50.10330">
    <property type="entry name" value="Probable inorganic polyphosphate/atp-NAD kinase, domain 1"/>
    <property type="match status" value="2"/>
</dbReference>
<dbReference type="EMBL" id="BGZK01000409">
    <property type="protein sequence ID" value="GBP41964.1"/>
    <property type="molecule type" value="Genomic_DNA"/>
</dbReference>
<evidence type="ECO:0000313" key="10">
    <source>
        <dbReference type="Proteomes" id="UP000299102"/>
    </source>
</evidence>
<organism evidence="9 10">
    <name type="scientific">Eumeta variegata</name>
    <name type="common">Bagworm moth</name>
    <name type="synonym">Eumeta japonica</name>
    <dbReference type="NCBI Taxonomy" id="151549"/>
    <lineage>
        <taxon>Eukaryota</taxon>
        <taxon>Metazoa</taxon>
        <taxon>Ecdysozoa</taxon>
        <taxon>Arthropoda</taxon>
        <taxon>Hexapoda</taxon>
        <taxon>Insecta</taxon>
        <taxon>Pterygota</taxon>
        <taxon>Neoptera</taxon>
        <taxon>Endopterygota</taxon>
        <taxon>Lepidoptera</taxon>
        <taxon>Glossata</taxon>
        <taxon>Ditrysia</taxon>
        <taxon>Tineoidea</taxon>
        <taxon>Psychidae</taxon>
        <taxon>Oiketicinae</taxon>
        <taxon>Eumeta</taxon>
    </lineage>
</organism>
<dbReference type="GO" id="GO:0016020">
    <property type="term" value="C:membrane"/>
    <property type="evidence" value="ECO:0007669"/>
    <property type="project" value="TreeGrafter"/>
</dbReference>
<proteinExistence type="inferred from homology"/>
<name>A0A4C1VVN3_EUMVA</name>
<dbReference type="PANTHER" id="PTHR11255:SF118">
    <property type="entry name" value="DIACYLGLYCEROL KINASE EPSILON"/>
    <property type="match status" value="1"/>
</dbReference>
<evidence type="ECO:0000256" key="1">
    <source>
        <dbReference type="ARBA" id="ARBA00001383"/>
    </source>
</evidence>
<dbReference type="GO" id="GO:0004143">
    <property type="term" value="F:ATP-dependent diacylglycerol kinase activity"/>
    <property type="evidence" value="ECO:0007669"/>
    <property type="project" value="UniProtKB-EC"/>
</dbReference>
<evidence type="ECO:0000256" key="6">
    <source>
        <dbReference type="ARBA" id="ARBA00022840"/>
    </source>
</evidence>
<keyword evidence="6 7" id="KW-0067">ATP-binding</keyword>
<dbReference type="SUPFAM" id="SSF111331">
    <property type="entry name" value="NAD kinase/diacylglycerol kinase-like"/>
    <property type="match status" value="1"/>
</dbReference>
<dbReference type="Proteomes" id="UP000299102">
    <property type="component" value="Unassembled WGS sequence"/>
</dbReference>
<dbReference type="STRING" id="151549.A0A4C1VVN3"/>
<dbReference type="GO" id="GO:0007200">
    <property type="term" value="P:phospholipase C-activating G protein-coupled receptor signaling pathway"/>
    <property type="evidence" value="ECO:0007669"/>
    <property type="project" value="InterPro"/>
</dbReference>
<dbReference type="EC" id="2.7.1.107" evidence="7"/>
<dbReference type="Pfam" id="PF00781">
    <property type="entry name" value="DAGK_cat"/>
    <property type="match status" value="2"/>
</dbReference>
<comment type="catalytic activity">
    <reaction evidence="1 7">
        <text>a 1,2-diacyl-sn-glycerol + ATP = a 1,2-diacyl-sn-glycero-3-phosphate + ADP + H(+)</text>
        <dbReference type="Rhea" id="RHEA:10272"/>
        <dbReference type="ChEBI" id="CHEBI:15378"/>
        <dbReference type="ChEBI" id="CHEBI:17815"/>
        <dbReference type="ChEBI" id="CHEBI:30616"/>
        <dbReference type="ChEBI" id="CHEBI:58608"/>
        <dbReference type="ChEBI" id="CHEBI:456216"/>
        <dbReference type="EC" id="2.7.1.107"/>
    </reaction>
</comment>
<comment type="caution">
    <text evidence="9">The sequence shown here is derived from an EMBL/GenBank/DDBJ whole genome shotgun (WGS) entry which is preliminary data.</text>
</comment>
<evidence type="ECO:0000256" key="4">
    <source>
        <dbReference type="ARBA" id="ARBA00022741"/>
    </source>
</evidence>
<evidence type="ECO:0000256" key="2">
    <source>
        <dbReference type="ARBA" id="ARBA00009280"/>
    </source>
</evidence>
<reference evidence="9 10" key="1">
    <citation type="journal article" date="2019" name="Commun. Biol.">
        <title>The bagworm genome reveals a unique fibroin gene that provides high tensile strength.</title>
        <authorList>
            <person name="Kono N."/>
            <person name="Nakamura H."/>
            <person name="Ohtoshi R."/>
            <person name="Tomita M."/>
            <person name="Numata K."/>
            <person name="Arakawa K."/>
        </authorList>
    </citation>
    <scope>NUCLEOTIDE SEQUENCE [LARGE SCALE GENOMIC DNA]</scope>
</reference>
<dbReference type="GO" id="GO:0005524">
    <property type="term" value="F:ATP binding"/>
    <property type="evidence" value="ECO:0007669"/>
    <property type="project" value="UniProtKB-KW"/>
</dbReference>
<dbReference type="InterPro" id="IPR037607">
    <property type="entry name" value="DGK"/>
</dbReference>
<dbReference type="PANTHER" id="PTHR11255">
    <property type="entry name" value="DIACYLGLYCEROL KINASE"/>
    <property type="match status" value="1"/>
</dbReference>
<dbReference type="InterPro" id="IPR017438">
    <property type="entry name" value="ATP-NAD_kinase_N"/>
</dbReference>
<evidence type="ECO:0000256" key="7">
    <source>
        <dbReference type="RuleBase" id="RU361128"/>
    </source>
</evidence>
<keyword evidence="10" id="KW-1185">Reference proteome</keyword>
<dbReference type="SMART" id="SM00045">
    <property type="entry name" value="DAGKa"/>
    <property type="match status" value="1"/>
</dbReference>
<keyword evidence="5 7" id="KW-0418">Kinase</keyword>
<protein>
    <recommendedName>
        <fullName evidence="7">Diacylglycerol kinase</fullName>
        <shortName evidence="7">DAG kinase</shortName>
        <ecNumber evidence="7">2.7.1.107</ecNumber>
    </recommendedName>
</protein>
<evidence type="ECO:0000256" key="5">
    <source>
        <dbReference type="ARBA" id="ARBA00022777"/>
    </source>
</evidence>
<evidence type="ECO:0000259" key="8">
    <source>
        <dbReference type="PROSITE" id="PS50146"/>
    </source>
</evidence>
<feature type="domain" description="DAGKc" evidence="8">
    <location>
        <begin position="15"/>
        <end position="199"/>
    </location>
</feature>
<evidence type="ECO:0000313" key="9">
    <source>
        <dbReference type="EMBL" id="GBP41964.1"/>
    </source>
</evidence>
<sequence length="419" mass="46682">MEKGIIARIIPLNDPNWEPLIILANRKSGSNRSDEVLSIFRGILNPIQVVDIGSVSPERVSQWLPGRCRVLVAGGDGTVSWVLNALAQCTIRQIKGQISMQITKKQVVTASHGHLQSQRSHQCVNGVLDRNRMSREREVGSGEREASVAILPMGTGNDLSRVLGWGATCSFPLNAHSIIRAVTKAVEQPLDRWRITIKPKRSRLRRTNTERTIYAYNYISIGVDAQIALDFHRARTQFLYRYASRTINYETFGFGLRRLQLVLCAGRGDNTSMAYLFLGVTRTLDDGGCHGLERRLRVRVDNDVPLSLPPLQALVMLNIPSWCAGVDLWKMGDDDEVDEQDLCDGKFEVVGISSSFQIARLQCGLAEPYRFLQASQIKIELSGKSAMQVDGEPWMQGPATIMVQQAGCVLMLKRSSTEM</sequence>
<gene>
    <name evidence="9" type="primary">Dgke</name>
    <name evidence="9" type="ORF">EVAR_33768_1</name>
</gene>
<accession>A0A4C1VVN3</accession>
<comment type="similarity">
    <text evidence="2 7">Belongs to the eukaryotic diacylglycerol kinase family.</text>
</comment>
<dbReference type="InterPro" id="IPR000756">
    <property type="entry name" value="Diacylglycerol_kin_accessory"/>
</dbReference>
<dbReference type="InterPro" id="IPR001206">
    <property type="entry name" value="Diacylglycerol_kinase_cat_dom"/>
</dbReference>
<dbReference type="PROSITE" id="PS50146">
    <property type="entry name" value="DAGK"/>
    <property type="match status" value="1"/>
</dbReference>
<dbReference type="Gene3D" id="2.60.200.40">
    <property type="match status" value="1"/>
</dbReference>
<dbReference type="Pfam" id="PF00609">
    <property type="entry name" value="DAGK_acc"/>
    <property type="match status" value="1"/>
</dbReference>
<keyword evidence="3 7" id="KW-0808">Transferase</keyword>
<keyword evidence="4 7" id="KW-0547">Nucleotide-binding</keyword>